<evidence type="ECO:0000313" key="2">
    <source>
        <dbReference type="EMBL" id="OGG59391.1"/>
    </source>
</evidence>
<feature type="compositionally biased region" description="Polar residues" evidence="1">
    <location>
        <begin position="46"/>
        <end position="61"/>
    </location>
</feature>
<reference evidence="2 3" key="1">
    <citation type="journal article" date="2016" name="Nat. Commun.">
        <title>Thousands of microbial genomes shed light on interconnected biogeochemical processes in an aquifer system.</title>
        <authorList>
            <person name="Anantharaman K."/>
            <person name="Brown C.T."/>
            <person name="Hug L.A."/>
            <person name="Sharon I."/>
            <person name="Castelle C.J."/>
            <person name="Probst A.J."/>
            <person name="Thomas B.C."/>
            <person name="Singh A."/>
            <person name="Wilkins M.J."/>
            <person name="Karaoz U."/>
            <person name="Brodie E.L."/>
            <person name="Williams K.H."/>
            <person name="Hubbard S.S."/>
            <person name="Banfield J.F."/>
        </authorList>
    </citation>
    <scope>NUCLEOTIDE SEQUENCE [LARGE SCALE GENOMIC DNA]</scope>
</reference>
<dbReference type="AlphaFoldDB" id="A0A1F6DDC1"/>
<comment type="caution">
    <text evidence="2">The sequence shown here is derived from an EMBL/GenBank/DDBJ whole genome shotgun (WGS) entry which is preliminary data.</text>
</comment>
<dbReference type="Proteomes" id="UP000178794">
    <property type="component" value="Unassembled WGS sequence"/>
</dbReference>
<name>A0A1F6DDC1_9BACT</name>
<gene>
    <name evidence="2" type="ORF">A3C89_02735</name>
</gene>
<protein>
    <submittedName>
        <fullName evidence="2">Uncharacterized protein</fullName>
    </submittedName>
</protein>
<sequence>MNLNGGLGARRISSFAELRVKAQEQQDALKSVAPVISSPLMRAPTLTETVSPQGEPAQSTAEAPRIMSPLRSEAVSAEPVMAAETTTEDVVVPASESEPVVAEEAPVAAPEVAPDISVTPVEVPEAAEVVDAEKEVETETEGVTFETLVASAYQVDAPEFSRAAEQLALSLTGRLDRHAYYLDRLRIAAEGNARRQREVEMFQARAELQTSLGDSVRSFLYMLAGSTGEALPKPEVLATQRKIATELAGYLEKDSERIAARLSEWESSEPVKKGELIAPKEVAEVPPVAEATPEELPKGPEDVAYESLTGDWKTIRETYEEGERSYHEALRAELAAQAKSWNPLKSIPYAARKMFGFNQKLSGELEKRKTESTANAILYRDASNALAVAKRDALMHKFEGVAAPEEKMQTLLQRHERMLGRKLVLSRAKEQLAAMQEAPSLAEHPRMQKALEVLQNNKWKVMAGSVGIAALTGGLLPVLAALGTGVAVRAGLGEKIKSLLERSKNRASAENVTAQWRERLGYLSYDELLATAERALEKVAMAEKHASYTNLAAFGAAAVAGGAFAGAGPNLADYAEHMPLENSVQAVVAPEAPVTLPTPEVSAPAEIVLAPEAVATPEYVPTAPVEVAEVPPVEVAPAVAPLPEPVHMEAQEVPSASSEIEVAPAPVPESVVTTEYGVPVQAEGGYLTTAGAGEEVANSVPVAEAMPVAPQPALEGTPLSPAVAETIKNIETFNVEKPGFLGMFSSNELQTTGGEVYATMKDLTLDDIAKIYQDPVTRAEVFPNGVSPESLERWVTWIQEHNTQETPAYVNLKLEDFVTTVHRAH</sequence>
<dbReference type="STRING" id="1798492.A3C89_02735"/>
<organism evidence="2 3">
    <name type="scientific">Candidatus Kaiserbacteria bacterium RIFCSPHIGHO2_02_FULL_50_50</name>
    <dbReference type="NCBI Taxonomy" id="1798492"/>
    <lineage>
        <taxon>Bacteria</taxon>
        <taxon>Candidatus Kaiseribacteriota</taxon>
    </lineage>
</organism>
<proteinExistence type="predicted"/>
<accession>A0A1F6DDC1</accession>
<dbReference type="EMBL" id="MFLF01000016">
    <property type="protein sequence ID" value="OGG59391.1"/>
    <property type="molecule type" value="Genomic_DNA"/>
</dbReference>
<evidence type="ECO:0000313" key="3">
    <source>
        <dbReference type="Proteomes" id="UP000178794"/>
    </source>
</evidence>
<evidence type="ECO:0000256" key="1">
    <source>
        <dbReference type="SAM" id="MobiDB-lite"/>
    </source>
</evidence>
<feature type="region of interest" description="Disordered" evidence="1">
    <location>
        <begin position="42"/>
        <end position="95"/>
    </location>
</feature>